<evidence type="ECO:0000313" key="3">
    <source>
        <dbReference type="Proteomes" id="UP000399692"/>
    </source>
</evidence>
<dbReference type="Pfam" id="PF12728">
    <property type="entry name" value="HTH_17"/>
    <property type="match status" value="1"/>
</dbReference>
<sequence length="70" mass="7577">MNNQPDETVKIEEVAAFSKAGTRTVYRRAASGKISAFKLGGTRAFRPCDLDKLIVSRIGIATVDCDEGTE</sequence>
<dbReference type="InterPro" id="IPR041657">
    <property type="entry name" value="HTH_17"/>
</dbReference>
<protein>
    <recommendedName>
        <fullName evidence="1">Helix-turn-helix domain-containing protein</fullName>
    </recommendedName>
</protein>
<dbReference type="AlphaFoldDB" id="A0A5E6VYE7"/>
<evidence type="ECO:0000259" key="1">
    <source>
        <dbReference type="Pfam" id="PF12728"/>
    </source>
</evidence>
<feature type="domain" description="Helix-turn-helix" evidence="1">
    <location>
        <begin position="10"/>
        <end position="54"/>
    </location>
</feature>
<dbReference type="RefSeq" id="WP_150571242.1">
    <property type="nucleotide sequence ID" value="NZ_CABVHF010000020.1"/>
</dbReference>
<proteinExistence type="predicted"/>
<gene>
    <name evidence="2" type="ORF">PS631_04323</name>
</gene>
<dbReference type="Proteomes" id="UP000399692">
    <property type="component" value="Unassembled WGS sequence"/>
</dbReference>
<evidence type="ECO:0000313" key="2">
    <source>
        <dbReference type="EMBL" id="VVN19866.1"/>
    </source>
</evidence>
<name>A0A5E6VYE7_PSEFL</name>
<reference evidence="2 3" key="1">
    <citation type="submission" date="2019-09" db="EMBL/GenBank/DDBJ databases">
        <authorList>
            <person name="Chandra G."/>
            <person name="Truman W A."/>
        </authorList>
    </citation>
    <scope>NUCLEOTIDE SEQUENCE [LARGE SCALE GENOMIC DNA]</scope>
    <source>
        <strain evidence="2">PS631</strain>
    </source>
</reference>
<dbReference type="EMBL" id="CABVHF010000020">
    <property type="protein sequence ID" value="VVN19866.1"/>
    <property type="molecule type" value="Genomic_DNA"/>
</dbReference>
<organism evidence="2 3">
    <name type="scientific">Pseudomonas fluorescens</name>
    <dbReference type="NCBI Taxonomy" id="294"/>
    <lineage>
        <taxon>Bacteria</taxon>
        <taxon>Pseudomonadati</taxon>
        <taxon>Pseudomonadota</taxon>
        <taxon>Gammaproteobacteria</taxon>
        <taxon>Pseudomonadales</taxon>
        <taxon>Pseudomonadaceae</taxon>
        <taxon>Pseudomonas</taxon>
    </lineage>
</organism>
<dbReference type="OrthoDB" id="9800023at2"/>
<accession>A0A5E6VYE7</accession>